<evidence type="ECO:0000313" key="2">
    <source>
        <dbReference type="EMBL" id="KIZ07288.1"/>
    </source>
</evidence>
<keyword evidence="1" id="KW-0732">Signal</keyword>
<dbReference type="Proteomes" id="UP000054498">
    <property type="component" value="Unassembled WGS sequence"/>
</dbReference>
<reference evidence="2 3" key="1">
    <citation type="journal article" date="2013" name="BMC Genomics">
        <title>Reconstruction of the lipid metabolism for the microalga Monoraphidium neglectum from its genome sequence reveals characteristics suitable for biofuel production.</title>
        <authorList>
            <person name="Bogen C."/>
            <person name="Al-Dilaimi A."/>
            <person name="Albersmeier A."/>
            <person name="Wichmann J."/>
            <person name="Grundmann M."/>
            <person name="Rupp O."/>
            <person name="Lauersen K.J."/>
            <person name="Blifernez-Klassen O."/>
            <person name="Kalinowski J."/>
            <person name="Goesmann A."/>
            <person name="Mussgnug J.H."/>
            <person name="Kruse O."/>
        </authorList>
    </citation>
    <scope>NUCLEOTIDE SEQUENCE [LARGE SCALE GENOMIC DNA]</scope>
    <source>
        <strain evidence="2 3">SAG 48.87</strain>
    </source>
</reference>
<name>A0A0D2KAK3_9CHLO</name>
<dbReference type="RefSeq" id="XP_013906307.1">
    <property type="nucleotide sequence ID" value="XM_014050853.1"/>
</dbReference>
<accession>A0A0D2KAK3</accession>
<dbReference type="AlphaFoldDB" id="A0A0D2KAK3"/>
<dbReference type="KEGG" id="mng:MNEG_0664"/>
<keyword evidence="3" id="KW-1185">Reference proteome</keyword>
<proteinExistence type="predicted"/>
<sequence length="156" mass="16233">MAARTTLAVASLALLVACAAAAAPAAVGAVNALNPETSAALAKVLTSNGVVFIAQFKLLPGVDVDKFIKTREAVIAKSKADLKFPYSVLYVKGAAPKTETLAQGPANLQYYDVAAIASYPTLKDYTAANAWIGKSAEYQATTKQVKEVVRTVNVVS</sequence>
<evidence type="ECO:0008006" key="4">
    <source>
        <dbReference type="Google" id="ProtNLM"/>
    </source>
</evidence>
<feature type="chain" id="PRO_5002246065" description="Stress-response A/B barrel domain-containing protein" evidence="1">
    <location>
        <begin position="22"/>
        <end position="156"/>
    </location>
</feature>
<dbReference type="GeneID" id="25726782"/>
<dbReference type="PROSITE" id="PS51257">
    <property type="entry name" value="PROKAR_LIPOPROTEIN"/>
    <property type="match status" value="1"/>
</dbReference>
<feature type="signal peptide" evidence="1">
    <location>
        <begin position="1"/>
        <end position="21"/>
    </location>
</feature>
<gene>
    <name evidence="2" type="ORF">MNEG_0664</name>
</gene>
<protein>
    <recommendedName>
        <fullName evidence="4">Stress-response A/B barrel domain-containing protein</fullName>
    </recommendedName>
</protein>
<evidence type="ECO:0000313" key="3">
    <source>
        <dbReference type="Proteomes" id="UP000054498"/>
    </source>
</evidence>
<organism evidence="2 3">
    <name type="scientific">Monoraphidium neglectum</name>
    <dbReference type="NCBI Taxonomy" id="145388"/>
    <lineage>
        <taxon>Eukaryota</taxon>
        <taxon>Viridiplantae</taxon>
        <taxon>Chlorophyta</taxon>
        <taxon>core chlorophytes</taxon>
        <taxon>Chlorophyceae</taxon>
        <taxon>CS clade</taxon>
        <taxon>Sphaeropleales</taxon>
        <taxon>Selenastraceae</taxon>
        <taxon>Monoraphidium</taxon>
    </lineage>
</organism>
<evidence type="ECO:0000256" key="1">
    <source>
        <dbReference type="SAM" id="SignalP"/>
    </source>
</evidence>
<dbReference type="EMBL" id="KK100275">
    <property type="protein sequence ID" value="KIZ07288.1"/>
    <property type="molecule type" value="Genomic_DNA"/>
</dbReference>